<accession>A0A0L0UKK1</accession>
<feature type="compositionally biased region" description="Polar residues" evidence="1">
    <location>
        <begin position="35"/>
        <end position="56"/>
    </location>
</feature>
<evidence type="ECO:0000313" key="2">
    <source>
        <dbReference type="EMBL" id="KNE87612.1"/>
    </source>
</evidence>
<dbReference type="AlphaFoldDB" id="A0A0L0UKK1"/>
<dbReference type="Proteomes" id="UP000054564">
    <property type="component" value="Unassembled WGS sequence"/>
</dbReference>
<evidence type="ECO:0000313" key="3">
    <source>
        <dbReference type="Proteomes" id="UP000054564"/>
    </source>
</evidence>
<feature type="compositionally biased region" description="Polar residues" evidence="1">
    <location>
        <begin position="10"/>
        <end position="25"/>
    </location>
</feature>
<name>A0A0L0UKK1_9BASI</name>
<protein>
    <submittedName>
        <fullName evidence="2">Uncharacterized protein</fullName>
    </submittedName>
</protein>
<reference evidence="3" key="1">
    <citation type="submission" date="2014-03" db="EMBL/GenBank/DDBJ databases">
        <title>The Genome Sequence of Puccinia striiformis f. sp. tritici PST-78.</title>
        <authorList>
            <consortium name="The Broad Institute Genome Sequencing Platform"/>
            <person name="Cuomo C."/>
            <person name="Hulbert S."/>
            <person name="Chen X."/>
            <person name="Walker B."/>
            <person name="Young S.K."/>
            <person name="Zeng Q."/>
            <person name="Gargeya S."/>
            <person name="Fitzgerald M."/>
            <person name="Haas B."/>
            <person name="Abouelleil A."/>
            <person name="Alvarado L."/>
            <person name="Arachchi H.M."/>
            <person name="Berlin A.M."/>
            <person name="Chapman S.B."/>
            <person name="Goldberg J."/>
            <person name="Griggs A."/>
            <person name="Gujja S."/>
            <person name="Hansen M."/>
            <person name="Howarth C."/>
            <person name="Imamovic A."/>
            <person name="Larimer J."/>
            <person name="McCowan C."/>
            <person name="Montmayeur A."/>
            <person name="Murphy C."/>
            <person name="Neiman D."/>
            <person name="Pearson M."/>
            <person name="Priest M."/>
            <person name="Roberts A."/>
            <person name="Saif S."/>
            <person name="Shea T."/>
            <person name="Sisk P."/>
            <person name="Sykes S."/>
            <person name="Wortman J."/>
            <person name="Nusbaum C."/>
            <person name="Birren B."/>
        </authorList>
    </citation>
    <scope>NUCLEOTIDE SEQUENCE [LARGE SCALE GENOMIC DNA]</scope>
    <source>
        <strain evidence="3">race PST-78</strain>
    </source>
</reference>
<feature type="region of interest" description="Disordered" evidence="1">
    <location>
        <begin position="1"/>
        <end position="56"/>
    </location>
</feature>
<feature type="non-terminal residue" evidence="2">
    <location>
        <position position="56"/>
    </location>
</feature>
<sequence length="56" mass="5806">MAEEVDSSVPVPSTNLAASTTTTQVGMRIKGRKGSPQNTGSPKKEALTNQGSNCSR</sequence>
<dbReference type="EMBL" id="AJIL01004743">
    <property type="protein sequence ID" value="KNE87612.1"/>
    <property type="molecule type" value="Genomic_DNA"/>
</dbReference>
<proteinExistence type="predicted"/>
<comment type="caution">
    <text evidence="2">The sequence shown here is derived from an EMBL/GenBank/DDBJ whole genome shotgun (WGS) entry which is preliminary data.</text>
</comment>
<keyword evidence="3" id="KW-1185">Reference proteome</keyword>
<gene>
    <name evidence="2" type="ORF">PSTG_19001</name>
</gene>
<organism evidence="2 3">
    <name type="scientific">Puccinia striiformis f. sp. tritici PST-78</name>
    <dbReference type="NCBI Taxonomy" id="1165861"/>
    <lineage>
        <taxon>Eukaryota</taxon>
        <taxon>Fungi</taxon>
        <taxon>Dikarya</taxon>
        <taxon>Basidiomycota</taxon>
        <taxon>Pucciniomycotina</taxon>
        <taxon>Pucciniomycetes</taxon>
        <taxon>Pucciniales</taxon>
        <taxon>Pucciniaceae</taxon>
        <taxon>Puccinia</taxon>
    </lineage>
</organism>
<evidence type="ECO:0000256" key="1">
    <source>
        <dbReference type="SAM" id="MobiDB-lite"/>
    </source>
</evidence>